<feature type="signal peptide" evidence="9">
    <location>
        <begin position="1"/>
        <end position="21"/>
    </location>
</feature>
<dbReference type="AlphaFoldDB" id="A0A3Q2XNZ8"/>
<protein>
    <submittedName>
        <fullName evidence="11">Interleukin-17 receptor C-like</fullName>
    </submittedName>
</protein>
<dbReference type="GO" id="GO:0016020">
    <property type="term" value="C:membrane"/>
    <property type="evidence" value="ECO:0007669"/>
    <property type="project" value="UniProtKB-SubCell"/>
</dbReference>
<keyword evidence="5 8" id="KW-0472">Membrane</keyword>
<evidence type="ECO:0000256" key="4">
    <source>
        <dbReference type="ARBA" id="ARBA00022989"/>
    </source>
</evidence>
<evidence type="ECO:0000256" key="2">
    <source>
        <dbReference type="ARBA" id="ARBA00022692"/>
    </source>
</evidence>
<keyword evidence="7" id="KW-0325">Glycoprotein</keyword>
<evidence type="ECO:0000256" key="6">
    <source>
        <dbReference type="ARBA" id="ARBA00023170"/>
    </source>
</evidence>
<dbReference type="PANTHER" id="PTHR15583">
    <property type="entry name" value="INTERLEUKIN-17 RECEPTOR"/>
    <property type="match status" value="1"/>
</dbReference>
<dbReference type="GeneTree" id="ENSGT00940000168503"/>
<evidence type="ECO:0000256" key="3">
    <source>
        <dbReference type="ARBA" id="ARBA00022729"/>
    </source>
</evidence>
<keyword evidence="6" id="KW-0675">Receptor</keyword>
<feature type="domain" description="SEFIR" evidence="10">
    <location>
        <begin position="431"/>
        <end position="588"/>
    </location>
</feature>
<dbReference type="PANTHER" id="PTHR15583:SF12">
    <property type="entry name" value="INTERLEUKIN-17 RECEPTOR C"/>
    <property type="match status" value="1"/>
</dbReference>
<evidence type="ECO:0000256" key="5">
    <source>
        <dbReference type="ARBA" id="ARBA00023136"/>
    </source>
</evidence>
<proteinExistence type="predicted"/>
<evidence type="ECO:0000256" key="8">
    <source>
        <dbReference type="SAM" id="Phobius"/>
    </source>
</evidence>
<evidence type="ECO:0000313" key="12">
    <source>
        <dbReference type="Proteomes" id="UP000264820"/>
    </source>
</evidence>
<accession>A0A3Q2XNZ8</accession>
<keyword evidence="2 8" id="KW-0812">Transmembrane</keyword>
<sequence>MFLLRWPFCCFLLAFHKPACGWVRHDVSEVTCSQGLSECTVVAVMPFAIPESDAVDIQTITAKVELCCKENTSCTLCLLMEAEIAIHVDEDMAKKLQSKQDTEEDTQAATISAAFVTLCYNTPPTFPACKRVDFTVTPTGLEQKVAKISLVITNPSAVSFSSIVYVYSSKAMHPRKEVVSPSLNEVCSQNRRKPIKECHVPTISSVINQKMNQVELKFSGESNVCIQYEADGRCQSWERKTIPLHSVTPCLCLQVWDDDRRSQSCPFKNMGFLQENVWRNLTASVDRGRMNDKGQMLLWNLTAPCRLEGEVWPCRWTLPYICTEIEGFRQQLGNSTWKQNRSMLWVKKGVFEDINLQLSTCVMVRLRNGGLHLGPFCSHQTARWRWNLLAVAVLLVITLTALILCLLHDFIKSKFKWIAVGSKGHVVLLSPPDVHNDISEVCGLGSRLSSQGFSVSVDQWSRMEQCNLGPLPWLHSQLLHVKNLGGRAVLILTRKTMGLVQEWSQQHREALRAGSGDGNAPQSPYSDVFMASLSLILGDKQQGRTGERFLLVTFEQDVAQSAGSLPEPFQGLHLFQLPSQMKTLLCELTGGAKGKAEGGRIKAGWKWATLDGWKSKTKNATCSQGTIHVQCKYSGI</sequence>
<reference evidence="11" key="1">
    <citation type="submission" date="2025-08" db="UniProtKB">
        <authorList>
            <consortium name="Ensembl"/>
        </authorList>
    </citation>
    <scope>IDENTIFICATION</scope>
</reference>
<name>A0A3Q2XNZ8_HIPCM</name>
<comment type="subcellular location">
    <subcellularLocation>
        <location evidence="1">Membrane</location>
        <topology evidence="1">Single-pass type I membrane protein</topology>
    </subcellularLocation>
</comment>
<feature type="transmembrane region" description="Helical" evidence="8">
    <location>
        <begin position="386"/>
        <end position="407"/>
    </location>
</feature>
<dbReference type="Gene3D" id="3.40.50.11530">
    <property type="match status" value="1"/>
</dbReference>
<evidence type="ECO:0000313" key="11">
    <source>
        <dbReference type="Ensembl" id="ENSHCOP00000005807.1"/>
    </source>
</evidence>
<dbReference type="Proteomes" id="UP000264820">
    <property type="component" value="Unplaced"/>
</dbReference>
<dbReference type="Ensembl" id="ENSHCOT00000004749.1">
    <property type="protein sequence ID" value="ENSHCOP00000005807.1"/>
    <property type="gene ID" value="ENSHCOG00000007507.1"/>
</dbReference>
<dbReference type="InterPro" id="IPR013568">
    <property type="entry name" value="SEFIR_dom"/>
</dbReference>
<evidence type="ECO:0000256" key="9">
    <source>
        <dbReference type="SAM" id="SignalP"/>
    </source>
</evidence>
<evidence type="ECO:0000259" key="10">
    <source>
        <dbReference type="Pfam" id="PF08357"/>
    </source>
</evidence>
<evidence type="ECO:0000256" key="7">
    <source>
        <dbReference type="ARBA" id="ARBA00023180"/>
    </source>
</evidence>
<dbReference type="Pfam" id="PF08357">
    <property type="entry name" value="SEFIR"/>
    <property type="match status" value="1"/>
</dbReference>
<dbReference type="InterPro" id="IPR039465">
    <property type="entry name" value="IL-17_rcpt-like"/>
</dbReference>
<evidence type="ECO:0000256" key="1">
    <source>
        <dbReference type="ARBA" id="ARBA00004479"/>
    </source>
</evidence>
<dbReference type="STRING" id="109280.ENSHCOP00000005807"/>
<organism evidence="11 12">
    <name type="scientific">Hippocampus comes</name>
    <name type="common">Tiger tail seahorse</name>
    <dbReference type="NCBI Taxonomy" id="109280"/>
    <lineage>
        <taxon>Eukaryota</taxon>
        <taxon>Metazoa</taxon>
        <taxon>Chordata</taxon>
        <taxon>Craniata</taxon>
        <taxon>Vertebrata</taxon>
        <taxon>Euteleostomi</taxon>
        <taxon>Actinopterygii</taxon>
        <taxon>Neopterygii</taxon>
        <taxon>Teleostei</taxon>
        <taxon>Neoteleostei</taxon>
        <taxon>Acanthomorphata</taxon>
        <taxon>Syngnathiaria</taxon>
        <taxon>Syngnathiformes</taxon>
        <taxon>Syngnathoidei</taxon>
        <taxon>Syngnathidae</taxon>
        <taxon>Hippocampus</taxon>
    </lineage>
</organism>
<dbReference type="OMA" id="RTEEWMH"/>
<feature type="chain" id="PRO_5018781345" evidence="9">
    <location>
        <begin position="22"/>
        <end position="636"/>
    </location>
</feature>
<keyword evidence="3 9" id="KW-0732">Signal</keyword>
<keyword evidence="4 8" id="KW-1133">Transmembrane helix</keyword>
<dbReference type="GO" id="GO:0030368">
    <property type="term" value="F:interleukin-17 receptor activity"/>
    <property type="evidence" value="ECO:0007669"/>
    <property type="project" value="InterPro"/>
</dbReference>
<keyword evidence="12" id="KW-1185">Reference proteome</keyword>
<reference evidence="11" key="2">
    <citation type="submission" date="2025-09" db="UniProtKB">
        <authorList>
            <consortium name="Ensembl"/>
        </authorList>
    </citation>
    <scope>IDENTIFICATION</scope>
</reference>